<reference evidence="12" key="1">
    <citation type="journal article" date="2019" name="Sci. Rep.">
        <title>Draft genome of Tanacetum cinerariifolium, the natural source of mosquito coil.</title>
        <authorList>
            <person name="Yamashiro T."/>
            <person name="Shiraishi A."/>
            <person name="Satake H."/>
            <person name="Nakayama K."/>
        </authorList>
    </citation>
    <scope>NUCLEOTIDE SEQUENCE</scope>
</reference>
<feature type="compositionally biased region" description="Low complexity" evidence="8">
    <location>
        <begin position="49"/>
        <end position="59"/>
    </location>
</feature>
<dbReference type="InterPro" id="IPR000477">
    <property type="entry name" value="RT_dom"/>
</dbReference>
<feature type="domain" description="Reverse transcriptase" evidence="9">
    <location>
        <begin position="305"/>
        <end position="434"/>
    </location>
</feature>
<dbReference type="SUPFAM" id="SSF56672">
    <property type="entry name" value="DNA/RNA polymerases"/>
    <property type="match status" value="1"/>
</dbReference>
<dbReference type="FunFam" id="3.10.10.10:FF:000007">
    <property type="entry name" value="Retrovirus-related Pol polyprotein from transposon 17.6-like Protein"/>
    <property type="match status" value="1"/>
</dbReference>
<dbReference type="GO" id="GO:0004519">
    <property type="term" value="F:endonuclease activity"/>
    <property type="evidence" value="ECO:0007669"/>
    <property type="project" value="UniProtKB-KW"/>
</dbReference>
<evidence type="ECO:0000256" key="3">
    <source>
        <dbReference type="ARBA" id="ARBA00022695"/>
    </source>
</evidence>
<organism evidence="12">
    <name type="scientific">Tanacetum cinerariifolium</name>
    <name type="common">Dalmatian daisy</name>
    <name type="synonym">Chrysanthemum cinerariifolium</name>
    <dbReference type="NCBI Taxonomy" id="118510"/>
    <lineage>
        <taxon>Eukaryota</taxon>
        <taxon>Viridiplantae</taxon>
        <taxon>Streptophyta</taxon>
        <taxon>Embryophyta</taxon>
        <taxon>Tracheophyta</taxon>
        <taxon>Spermatophyta</taxon>
        <taxon>Magnoliopsida</taxon>
        <taxon>eudicotyledons</taxon>
        <taxon>Gunneridae</taxon>
        <taxon>Pentapetalae</taxon>
        <taxon>asterids</taxon>
        <taxon>campanulids</taxon>
        <taxon>Asterales</taxon>
        <taxon>Asteraceae</taxon>
        <taxon>Asteroideae</taxon>
        <taxon>Anthemideae</taxon>
        <taxon>Anthemidinae</taxon>
        <taxon>Tanacetum</taxon>
    </lineage>
</organism>
<dbReference type="Gene3D" id="1.10.340.70">
    <property type="match status" value="1"/>
</dbReference>
<dbReference type="InterPro" id="IPR043128">
    <property type="entry name" value="Rev_trsase/Diguanyl_cyclase"/>
</dbReference>
<keyword evidence="7 12" id="KW-0695">RNA-directed DNA polymerase</keyword>
<feature type="region of interest" description="Disordered" evidence="8">
    <location>
        <begin position="42"/>
        <end position="69"/>
    </location>
</feature>
<evidence type="ECO:0000256" key="5">
    <source>
        <dbReference type="ARBA" id="ARBA00022759"/>
    </source>
</evidence>
<dbReference type="AlphaFoldDB" id="A0A6L2JWN5"/>
<dbReference type="PANTHER" id="PTHR24559:SF427">
    <property type="entry name" value="RNA-DIRECTED DNA POLYMERASE"/>
    <property type="match status" value="1"/>
</dbReference>
<gene>
    <name evidence="12" type="ORF">Tci_012243</name>
</gene>
<dbReference type="PANTHER" id="PTHR24559">
    <property type="entry name" value="TRANSPOSON TY3-I GAG-POL POLYPROTEIN"/>
    <property type="match status" value="1"/>
</dbReference>
<accession>A0A6L2JWN5</accession>
<name>A0A6L2JWN5_TANCI</name>
<evidence type="ECO:0000259" key="9">
    <source>
        <dbReference type="Pfam" id="PF00078"/>
    </source>
</evidence>
<evidence type="ECO:0000256" key="4">
    <source>
        <dbReference type="ARBA" id="ARBA00022722"/>
    </source>
</evidence>
<evidence type="ECO:0000256" key="7">
    <source>
        <dbReference type="ARBA" id="ARBA00022918"/>
    </source>
</evidence>
<dbReference type="InterPro" id="IPR041577">
    <property type="entry name" value="RT_RNaseH_2"/>
</dbReference>
<comment type="caution">
    <text evidence="12">The sequence shown here is derived from an EMBL/GenBank/DDBJ whole genome shotgun (WGS) entry which is preliminary data.</text>
</comment>
<dbReference type="GO" id="GO:0006508">
    <property type="term" value="P:proteolysis"/>
    <property type="evidence" value="ECO:0007669"/>
    <property type="project" value="UniProtKB-KW"/>
</dbReference>
<evidence type="ECO:0000259" key="11">
    <source>
        <dbReference type="Pfam" id="PF17921"/>
    </source>
</evidence>
<keyword evidence="1" id="KW-0645">Protease</keyword>
<keyword evidence="5" id="KW-0255">Endonuclease</keyword>
<dbReference type="EMBL" id="BKCJ010001280">
    <property type="protein sequence ID" value="GEU40265.1"/>
    <property type="molecule type" value="Genomic_DNA"/>
</dbReference>
<dbReference type="Gene3D" id="3.10.10.10">
    <property type="entry name" value="HIV Type 1 Reverse Transcriptase, subunit A, domain 1"/>
    <property type="match status" value="2"/>
</dbReference>
<dbReference type="Pfam" id="PF00078">
    <property type="entry name" value="RVT_1"/>
    <property type="match status" value="1"/>
</dbReference>
<keyword evidence="2" id="KW-0808">Transferase</keyword>
<dbReference type="GO" id="GO:0003964">
    <property type="term" value="F:RNA-directed DNA polymerase activity"/>
    <property type="evidence" value="ECO:0007669"/>
    <property type="project" value="UniProtKB-KW"/>
</dbReference>
<evidence type="ECO:0000256" key="1">
    <source>
        <dbReference type="ARBA" id="ARBA00022670"/>
    </source>
</evidence>
<keyword evidence="4" id="KW-0540">Nuclease</keyword>
<dbReference type="InterPro" id="IPR043502">
    <property type="entry name" value="DNA/RNA_pol_sf"/>
</dbReference>
<protein>
    <submittedName>
        <fullName evidence="12">Reverse transcriptase domain-containing protein</fullName>
    </submittedName>
</protein>
<keyword evidence="6" id="KW-0378">Hydrolase</keyword>
<sequence length="604" mass="69251">MCLSDEDLIIPFDEVRIDEKLPFIEEPIEIMDREIVMENPNHLNDLNVPEGDQAPAAPDGDPPSPKATVTVSSTYKVEGPSTAAIEGPSFPLPAPGLHVSPTVIEDLSTRLGNLEYRHRVLMRKMEEVSDAEVADSIAIREIHPRVATVGEQNQQLRTIMAEMESHVGILMSYMLWMEERLTVLEKRLPGPPPKPQPSIVDVLVSKDKNNSRLKILSCIKAQKYIENGCELFLAQVTKQGSKEKRLEDVPVIRDFPEAFPDELPGLPPPRKVEFHIDLIPGAAPMMRAPYRLALFKMKELSEQLRELSKKGFIRPSSSSWGALLQGSSVYLKNDLWSGYYQLRIREEDIPITAFRTRYRHYEFQVMPFGLTNALAVFMDLMNRVCKPYLDKFMIVFIDDIMIYSKNKEEHGEHLETILNLLRSEKLYAKFTKYRSHQKLDCTDYTNRSAIIFGYGSAPILSLPEGSEDFVVYCDASLKGFRAVLMQREKVIAYASRQLRKNKENYTTHGLELGAVVFALRLWRHYMYITKCTKLYWWPNMKADIATYVSKCLTCAKVKAEHQKPSGLLQQPKIPVWKWERITMDFITKLLRTPSGYDSIWVIVD</sequence>
<evidence type="ECO:0000256" key="2">
    <source>
        <dbReference type="ARBA" id="ARBA00022679"/>
    </source>
</evidence>
<evidence type="ECO:0000256" key="8">
    <source>
        <dbReference type="SAM" id="MobiDB-lite"/>
    </source>
</evidence>
<keyword evidence="3" id="KW-0548">Nucleotidyltransferase</keyword>
<evidence type="ECO:0000313" key="12">
    <source>
        <dbReference type="EMBL" id="GEU40265.1"/>
    </source>
</evidence>
<dbReference type="InterPro" id="IPR053134">
    <property type="entry name" value="RNA-dir_DNA_polymerase"/>
</dbReference>
<feature type="domain" description="Reverse transcriptase/retrotransposon-derived protein RNase H-like" evidence="10">
    <location>
        <begin position="456"/>
        <end position="530"/>
    </location>
</feature>
<evidence type="ECO:0000256" key="6">
    <source>
        <dbReference type="ARBA" id="ARBA00022801"/>
    </source>
</evidence>
<dbReference type="InterPro" id="IPR041588">
    <property type="entry name" value="Integrase_H2C2"/>
</dbReference>
<proteinExistence type="predicted"/>
<dbReference type="Pfam" id="PF17919">
    <property type="entry name" value="RT_RNaseH_2"/>
    <property type="match status" value="1"/>
</dbReference>
<evidence type="ECO:0000259" key="10">
    <source>
        <dbReference type="Pfam" id="PF17919"/>
    </source>
</evidence>
<dbReference type="Gene3D" id="3.30.70.270">
    <property type="match status" value="1"/>
</dbReference>
<feature type="domain" description="Integrase zinc-binding" evidence="11">
    <location>
        <begin position="531"/>
        <end position="559"/>
    </location>
</feature>
<dbReference type="Pfam" id="PF17921">
    <property type="entry name" value="Integrase_H2C2"/>
    <property type="match status" value="1"/>
</dbReference>
<dbReference type="CDD" id="cd01647">
    <property type="entry name" value="RT_LTR"/>
    <property type="match status" value="1"/>
</dbReference>
<dbReference type="GO" id="GO:0008233">
    <property type="term" value="F:peptidase activity"/>
    <property type="evidence" value="ECO:0007669"/>
    <property type="project" value="UniProtKB-KW"/>
</dbReference>